<evidence type="ECO:0000259" key="6">
    <source>
        <dbReference type="Pfam" id="PF07291"/>
    </source>
</evidence>
<proteinExistence type="predicted"/>
<keyword evidence="4 5" id="KW-0472">Membrane</keyword>
<name>A0ABV9TWV2_9ACTN</name>
<evidence type="ECO:0000313" key="8">
    <source>
        <dbReference type="Proteomes" id="UP001595872"/>
    </source>
</evidence>
<evidence type="ECO:0000256" key="4">
    <source>
        <dbReference type="ARBA" id="ARBA00023136"/>
    </source>
</evidence>
<dbReference type="Pfam" id="PF07291">
    <property type="entry name" value="MauE"/>
    <property type="match status" value="1"/>
</dbReference>
<feature type="transmembrane region" description="Helical" evidence="5">
    <location>
        <begin position="143"/>
        <end position="162"/>
    </location>
</feature>
<evidence type="ECO:0000256" key="5">
    <source>
        <dbReference type="SAM" id="Phobius"/>
    </source>
</evidence>
<gene>
    <name evidence="7" type="ORF">ACFPCY_12640</name>
</gene>
<dbReference type="Proteomes" id="UP001595872">
    <property type="component" value="Unassembled WGS sequence"/>
</dbReference>
<dbReference type="InterPro" id="IPR009908">
    <property type="entry name" value="Methylamine_util_MauE"/>
</dbReference>
<evidence type="ECO:0000256" key="3">
    <source>
        <dbReference type="ARBA" id="ARBA00022989"/>
    </source>
</evidence>
<feature type="transmembrane region" description="Helical" evidence="5">
    <location>
        <begin position="28"/>
        <end position="48"/>
    </location>
</feature>
<comment type="caution">
    <text evidence="7">The sequence shown here is derived from an EMBL/GenBank/DDBJ whole genome shotgun (WGS) entry which is preliminary data.</text>
</comment>
<protein>
    <submittedName>
        <fullName evidence="7">MauE/DoxX family redox-associated membrane protein</fullName>
    </submittedName>
</protein>
<keyword evidence="8" id="KW-1185">Reference proteome</keyword>
<feature type="domain" description="Methylamine utilisation protein MauE" evidence="6">
    <location>
        <begin position="31"/>
        <end position="159"/>
    </location>
</feature>
<dbReference type="EMBL" id="JBHSIT010000003">
    <property type="protein sequence ID" value="MFC4908174.1"/>
    <property type="molecule type" value="Genomic_DNA"/>
</dbReference>
<accession>A0ABV9TWV2</accession>
<reference evidence="8" key="1">
    <citation type="journal article" date="2019" name="Int. J. Syst. Evol. Microbiol.">
        <title>The Global Catalogue of Microorganisms (GCM) 10K type strain sequencing project: providing services to taxonomists for standard genome sequencing and annotation.</title>
        <authorList>
            <consortium name="The Broad Institute Genomics Platform"/>
            <consortium name="The Broad Institute Genome Sequencing Center for Infectious Disease"/>
            <person name="Wu L."/>
            <person name="Ma J."/>
        </authorList>
    </citation>
    <scope>NUCLEOTIDE SEQUENCE [LARGE SCALE GENOMIC DNA]</scope>
    <source>
        <strain evidence="8">KLKA75</strain>
    </source>
</reference>
<dbReference type="RefSeq" id="WP_378254543.1">
    <property type="nucleotide sequence ID" value="NZ_JBHSIT010000003.1"/>
</dbReference>
<sequence>MTAAGAAGAASAAGVASTVGVVGGGGAAGAALAFAQGAIVFVFGYACFTKLRSGEGFENFVRTVRRLTKRDGRGVTVLAGLFAAAEAAAGALTAAPATAFTGFALATALLVLFIGVVVGAVRGRVFAECGCFGGHSSAMSYPLILRNVLLLGFSVPGLLLSADRSPALSPLAAGAAAAGIVTAFLLVRYYDTIVRVVLLRLFPDVRASRPEAS</sequence>
<evidence type="ECO:0000256" key="1">
    <source>
        <dbReference type="ARBA" id="ARBA00004141"/>
    </source>
</evidence>
<keyword evidence="3 5" id="KW-1133">Transmembrane helix</keyword>
<organism evidence="7 8">
    <name type="scientific">Actinomadura gamaensis</name>
    <dbReference type="NCBI Taxonomy" id="1763541"/>
    <lineage>
        <taxon>Bacteria</taxon>
        <taxon>Bacillati</taxon>
        <taxon>Actinomycetota</taxon>
        <taxon>Actinomycetes</taxon>
        <taxon>Streptosporangiales</taxon>
        <taxon>Thermomonosporaceae</taxon>
        <taxon>Actinomadura</taxon>
    </lineage>
</organism>
<keyword evidence="2 5" id="KW-0812">Transmembrane</keyword>
<feature type="transmembrane region" description="Helical" evidence="5">
    <location>
        <begin position="100"/>
        <end position="122"/>
    </location>
</feature>
<evidence type="ECO:0000313" key="7">
    <source>
        <dbReference type="EMBL" id="MFC4908174.1"/>
    </source>
</evidence>
<feature type="transmembrane region" description="Helical" evidence="5">
    <location>
        <begin position="75"/>
        <end position="94"/>
    </location>
</feature>
<evidence type="ECO:0000256" key="2">
    <source>
        <dbReference type="ARBA" id="ARBA00022692"/>
    </source>
</evidence>
<feature type="transmembrane region" description="Helical" evidence="5">
    <location>
        <begin position="168"/>
        <end position="190"/>
    </location>
</feature>
<comment type="subcellular location">
    <subcellularLocation>
        <location evidence="1">Membrane</location>
        <topology evidence="1">Multi-pass membrane protein</topology>
    </subcellularLocation>
</comment>